<dbReference type="Pfam" id="PF13640">
    <property type="entry name" value="2OG-FeII_Oxy_3"/>
    <property type="match status" value="1"/>
</dbReference>
<sequence>MKQYFYENMEAVPIDLCEQLKKDFETLEWMPALLNNQVYNQKRNCFINDTAVNGESKERSTAATPALQTLKVIMNTYLKSVNKSIYKGVDTPDDFADIQVIKYSADDAPEGTQPHFDWHTDDVWTQPTLNLIRKLTQVVVISDGDKDFEGGKVEFDPLHGELEYDGRKQGSMIMFPSFLKHRVNFITSGIRYAVNGWSYGPSWR</sequence>
<dbReference type="InterPro" id="IPR044862">
    <property type="entry name" value="Pro_4_hyd_alph_FE2OG_OXY"/>
</dbReference>
<proteinExistence type="predicted"/>
<evidence type="ECO:0000313" key="2">
    <source>
        <dbReference type="EMBL" id="SVA48128.1"/>
    </source>
</evidence>
<name>A0A381W801_9ZZZZ</name>
<dbReference type="Gene3D" id="2.60.120.620">
    <property type="entry name" value="q2cbj1_9rhob like domain"/>
    <property type="match status" value="1"/>
</dbReference>
<dbReference type="InterPro" id="IPR005123">
    <property type="entry name" value="Oxoglu/Fe-dep_dioxygenase_dom"/>
</dbReference>
<feature type="domain" description="Fe2OG dioxygenase" evidence="1">
    <location>
        <begin position="94"/>
        <end position="200"/>
    </location>
</feature>
<evidence type="ECO:0000259" key="1">
    <source>
        <dbReference type="PROSITE" id="PS51471"/>
    </source>
</evidence>
<reference evidence="2" key="1">
    <citation type="submission" date="2018-05" db="EMBL/GenBank/DDBJ databases">
        <authorList>
            <person name="Lanie J.A."/>
            <person name="Ng W.-L."/>
            <person name="Kazmierczak K.M."/>
            <person name="Andrzejewski T.M."/>
            <person name="Davidsen T.M."/>
            <person name="Wayne K.J."/>
            <person name="Tettelin H."/>
            <person name="Glass J.I."/>
            <person name="Rusch D."/>
            <person name="Podicherti R."/>
            <person name="Tsui H.-C.T."/>
            <person name="Winkler M.E."/>
        </authorList>
    </citation>
    <scope>NUCLEOTIDE SEQUENCE</scope>
</reference>
<accession>A0A381W801</accession>
<dbReference type="AlphaFoldDB" id="A0A381W801"/>
<dbReference type="PROSITE" id="PS51471">
    <property type="entry name" value="FE2OG_OXY"/>
    <property type="match status" value="1"/>
</dbReference>
<dbReference type="EMBL" id="UINC01010854">
    <property type="protein sequence ID" value="SVA48128.1"/>
    <property type="molecule type" value="Genomic_DNA"/>
</dbReference>
<gene>
    <name evidence="2" type="ORF">METZ01_LOCUS100982</name>
</gene>
<organism evidence="2">
    <name type="scientific">marine metagenome</name>
    <dbReference type="NCBI Taxonomy" id="408172"/>
    <lineage>
        <taxon>unclassified sequences</taxon>
        <taxon>metagenomes</taxon>
        <taxon>ecological metagenomes</taxon>
    </lineage>
</organism>
<protein>
    <recommendedName>
        <fullName evidence="1">Fe2OG dioxygenase domain-containing protein</fullName>
    </recommendedName>
</protein>